<dbReference type="InterPro" id="IPR006115">
    <property type="entry name" value="6PGDH_NADP-bd"/>
</dbReference>
<dbReference type="SUPFAM" id="SSF51735">
    <property type="entry name" value="NAD(P)-binding Rossmann-fold domains"/>
    <property type="match status" value="1"/>
</dbReference>
<feature type="active site" evidence="3">
    <location>
        <position position="174"/>
    </location>
</feature>
<dbReference type="OrthoDB" id="9786703at2"/>
<dbReference type="Pfam" id="PF14833">
    <property type="entry name" value="NAD_binding_11"/>
    <property type="match status" value="1"/>
</dbReference>
<dbReference type="EMBL" id="NESN01000002">
    <property type="protein sequence ID" value="PUE54408.1"/>
    <property type="molecule type" value="Genomic_DNA"/>
</dbReference>
<reference evidence="6 7" key="1">
    <citation type="submission" date="2017-04" db="EMBL/GenBank/DDBJ databases">
        <title>Unexpected and diverse lifestyles within the genus Limnohabitans.</title>
        <authorList>
            <person name="Kasalicky V."/>
            <person name="Mehrshad M."/>
            <person name="Andrei S.-A."/>
            <person name="Salcher M."/>
            <person name="Kratochvilova H."/>
            <person name="Simek K."/>
            <person name="Ghai R."/>
        </authorList>
    </citation>
    <scope>NUCLEOTIDE SEQUENCE [LARGE SCALE GENOMIC DNA]</scope>
    <source>
        <strain evidence="6 7">II-B4</strain>
    </source>
</reference>
<dbReference type="GO" id="GO:0050661">
    <property type="term" value="F:NADP binding"/>
    <property type="evidence" value="ECO:0007669"/>
    <property type="project" value="InterPro"/>
</dbReference>
<keyword evidence="2" id="KW-0520">NAD</keyword>
<dbReference type="InterPro" id="IPR008927">
    <property type="entry name" value="6-PGluconate_DH-like_C_sf"/>
</dbReference>
<dbReference type="GO" id="GO:0016491">
    <property type="term" value="F:oxidoreductase activity"/>
    <property type="evidence" value="ECO:0007669"/>
    <property type="project" value="UniProtKB-KW"/>
</dbReference>
<evidence type="ECO:0000256" key="2">
    <source>
        <dbReference type="ARBA" id="ARBA00023027"/>
    </source>
</evidence>
<evidence type="ECO:0000313" key="7">
    <source>
        <dbReference type="Proteomes" id="UP000250790"/>
    </source>
</evidence>
<dbReference type="InterPro" id="IPR013328">
    <property type="entry name" value="6PGD_dom2"/>
</dbReference>
<dbReference type="InterPro" id="IPR029154">
    <property type="entry name" value="HIBADH-like_NADP-bd"/>
</dbReference>
<evidence type="ECO:0000256" key="3">
    <source>
        <dbReference type="PIRSR" id="PIRSR000103-1"/>
    </source>
</evidence>
<keyword evidence="7" id="KW-1185">Reference proteome</keyword>
<evidence type="ECO:0000259" key="5">
    <source>
        <dbReference type="Pfam" id="PF14833"/>
    </source>
</evidence>
<dbReference type="Gene3D" id="1.10.1040.10">
    <property type="entry name" value="N-(1-d-carboxylethyl)-l-norvaline Dehydrogenase, domain 2"/>
    <property type="match status" value="1"/>
</dbReference>
<protein>
    <submittedName>
        <fullName evidence="6">2-hydroxy-3-oxopropionate reductase</fullName>
    </submittedName>
</protein>
<gene>
    <name evidence="6" type="ORF">B9Z37_07685</name>
</gene>
<dbReference type="GO" id="GO:0051287">
    <property type="term" value="F:NAD binding"/>
    <property type="evidence" value="ECO:0007669"/>
    <property type="project" value="InterPro"/>
</dbReference>
<dbReference type="RefSeq" id="WP_108312367.1">
    <property type="nucleotide sequence ID" value="NZ_NESN01000002.1"/>
</dbReference>
<evidence type="ECO:0000256" key="1">
    <source>
        <dbReference type="ARBA" id="ARBA00023002"/>
    </source>
</evidence>
<dbReference type="Proteomes" id="UP000250790">
    <property type="component" value="Unassembled WGS sequence"/>
</dbReference>
<proteinExistence type="predicted"/>
<dbReference type="PANTHER" id="PTHR43060:SF15">
    <property type="entry name" value="3-HYDROXYISOBUTYRATE DEHYDROGENASE-LIKE 1, MITOCHONDRIAL-RELATED"/>
    <property type="match status" value="1"/>
</dbReference>
<dbReference type="Pfam" id="PF03446">
    <property type="entry name" value="NAD_binding_2"/>
    <property type="match status" value="1"/>
</dbReference>
<accession>A0A315EC03</accession>
<dbReference type="PIRSF" id="PIRSF000103">
    <property type="entry name" value="HIBADH"/>
    <property type="match status" value="1"/>
</dbReference>
<sequence length="298" mass="30591">MNNTRIGMIGLGLMGLGIATNIVKKGFTLTAMAHPGNQPLAELIAAGATTAPTAQAVAQASDIVILCVNGSVQVEAILAGDTGLLAGLREGMTVIDCSTSIPASTQQVAATLAKQGVRFMDAAMTRTPNEAMQGRLNLLIGGDAALLEEVRPLLSTFAENIVHAGGVSAGHSMKLLHNFVSLGSVTLLAEAAACARRSGIDDAVFVEVLEKGGGWGAALERLKPYLLRGETSGLRFSMGNALKDLGYYADMARETGSHDAAAQAMQATLAAACQVVDPQTLLPELVGQLAQGALKAKA</sequence>
<keyword evidence="1" id="KW-0560">Oxidoreductase</keyword>
<dbReference type="AlphaFoldDB" id="A0A315EC03"/>
<dbReference type="PANTHER" id="PTHR43060">
    <property type="entry name" value="3-HYDROXYISOBUTYRATE DEHYDROGENASE-LIKE 1, MITOCHONDRIAL-RELATED"/>
    <property type="match status" value="1"/>
</dbReference>
<feature type="domain" description="3-hydroxyisobutyrate dehydrogenase-like NAD-binding" evidence="5">
    <location>
        <begin position="169"/>
        <end position="274"/>
    </location>
</feature>
<dbReference type="InterPro" id="IPR015815">
    <property type="entry name" value="HIBADH-related"/>
</dbReference>
<dbReference type="InterPro" id="IPR036291">
    <property type="entry name" value="NAD(P)-bd_dom_sf"/>
</dbReference>
<name>A0A315EC03_9BURK</name>
<comment type="caution">
    <text evidence="6">The sequence shown here is derived from an EMBL/GenBank/DDBJ whole genome shotgun (WGS) entry which is preliminary data.</text>
</comment>
<feature type="domain" description="6-phosphogluconate dehydrogenase NADP-binding" evidence="4">
    <location>
        <begin position="5"/>
        <end position="165"/>
    </location>
</feature>
<evidence type="ECO:0000313" key="6">
    <source>
        <dbReference type="EMBL" id="PUE54408.1"/>
    </source>
</evidence>
<dbReference type="Gene3D" id="3.40.50.720">
    <property type="entry name" value="NAD(P)-binding Rossmann-like Domain"/>
    <property type="match status" value="1"/>
</dbReference>
<dbReference type="SUPFAM" id="SSF48179">
    <property type="entry name" value="6-phosphogluconate dehydrogenase C-terminal domain-like"/>
    <property type="match status" value="1"/>
</dbReference>
<organism evidence="6 7">
    <name type="scientific">Limnohabitans parvus II-B4</name>
    <dbReference type="NCBI Taxonomy" id="1293052"/>
    <lineage>
        <taxon>Bacteria</taxon>
        <taxon>Pseudomonadati</taxon>
        <taxon>Pseudomonadota</taxon>
        <taxon>Betaproteobacteria</taxon>
        <taxon>Burkholderiales</taxon>
        <taxon>Comamonadaceae</taxon>
        <taxon>Limnohabitans</taxon>
    </lineage>
</organism>
<evidence type="ECO:0000259" key="4">
    <source>
        <dbReference type="Pfam" id="PF03446"/>
    </source>
</evidence>